<evidence type="ECO:0000256" key="1">
    <source>
        <dbReference type="ARBA" id="ARBA00023015"/>
    </source>
</evidence>
<dbReference type="KEGG" id="raf:RAF_ORF1114"/>
<gene>
    <name evidence="6" type="ordered locus">RAF_ORF1114</name>
</gene>
<dbReference type="InterPro" id="IPR052359">
    <property type="entry name" value="HTH-type_reg/antitoxin"/>
</dbReference>
<dbReference type="SUPFAM" id="SSF47413">
    <property type="entry name" value="lambda repressor-like DNA-binding domains"/>
    <property type="match status" value="1"/>
</dbReference>
<evidence type="ECO:0000256" key="2">
    <source>
        <dbReference type="ARBA" id="ARBA00023125"/>
    </source>
</evidence>
<dbReference type="Gene3D" id="1.10.260.40">
    <property type="entry name" value="lambda repressor-like DNA-binding domains"/>
    <property type="match status" value="1"/>
</dbReference>
<dbReference type="InterPro" id="IPR009387">
    <property type="entry name" value="HigB-2"/>
</dbReference>
<dbReference type="SMART" id="SM00530">
    <property type="entry name" value="HTH_XRE"/>
    <property type="match status" value="1"/>
</dbReference>
<dbReference type="Proteomes" id="UP000002305">
    <property type="component" value="Chromosome"/>
</dbReference>
<dbReference type="AlphaFoldDB" id="C3PLR9"/>
<dbReference type="Pfam" id="PF06296">
    <property type="entry name" value="RelE"/>
    <property type="match status" value="1"/>
</dbReference>
<keyword evidence="2" id="KW-0238">DNA-binding</keyword>
<dbReference type="HOGENOM" id="CLU_110687_0_0_5"/>
<dbReference type="PROSITE" id="PS50943">
    <property type="entry name" value="HTH_CROC1"/>
    <property type="match status" value="1"/>
</dbReference>
<dbReference type="CDD" id="cd00093">
    <property type="entry name" value="HTH_XRE"/>
    <property type="match status" value="1"/>
</dbReference>
<dbReference type="EMBL" id="CP001612">
    <property type="protein sequence ID" value="ACP53909.1"/>
    <property type="molecule type" value="Genomic_DNA"/>
</dbReference>
<evidence type="ECO:0000256" key="3">
    <source>
        <dbReference type="ARBA" id="ARBA00023163"/>
    </source>
</evidence>
<feature type="coiled-coil region" evidence="4">
    <location>
        <begin position="121"/>
        <end position="155"/>
    </location>
</feature>
<dbReference type="InterPro" id="IPR010982">
    <property type="entry name" value="Lambda_DNA-bd_dom_sf"/>
</dbReference>
<evidence type="ECO:0000313" key="6">
    <source>
        <dbReference type="EMBL" id="ACP53909.1"/>
    </source>
</evidence>
<dbReference type="GO" id="GO:0003677">
    <property type="term" value="F:DNA binding"/>
    <property type="evidence" value="ECO:0007669"/>
    <property type="project" value="UniProtKB-KW"/>
</dbReference>
<protein>
    <submittedName>
        <fullName evidence="6">Transcriptional regulator</fullName>
    </submittedName>
</protein>
<keyword evidence="4" id="KW-0175">Coiled coil</keyword>
<proteinExistence type="predicted"/>
<keyword evidence="1" id="KW-0805">Transcription regulation</keyword>
<accession>C3PLR9</accession>
<reference evidence="6 7" key="1">
    <citation type="journal article" date="2009" name="BMC Genomics">
        <title>Analysis of the Rickettsia africae genome reveals that virulence acquisition in Rickettsia species may be explained by genome reduction.</title>
        <authorList>
            <person name="Fournier P.-E."/>
            <person name="El Karkouri K."/>
            <person name="Leroy Q."/>
            <person name="Robert C."/>
            <person name="Giumelli B."/>
            <person name="Renesto P."/>
            <person name="Socolovschi C."/>
            <person name="Parola P."/>
            <person name="Audic S."/>
            <person name="Raoult D."/>
        </authorList>
    </citation>
    <scope>NUCLEOTIDE SEQUENCE [LARGE SCALE GENOMIC DNA]</scope>
    <source>
        <strain evidence="6 7">ESF-5</strain>
    </source>
</reference>
<evidence type="ECO:0000259" key="5">
    <source>
        <dbReference type="PROSITE" id="PS50943"/>
    </source>
</evidence>
<feature type="domain" description="HTH cro/C1-type" evidence="5">
    <location>
        <begin position="193"/>
        <end position="246"/>
    </location>
</feature>
<sequence>MHSVIPWSCHGIHILNKNYLLILLRQWRIIIMSKKLILVVELPEFQKFAKNNLNEKECFEIIHYIAANPDQGDIIKGTGGIRRKLRFTLSSNNKDKSGSIRIIYFYYNENMPVFLITGFIKSKMENINHNSCNELKKLTEELENYMSDQAKINNKNTTQTDKSILIGMQEAVLYTKGKLKANKHDIKLSNIDVHEARDKLKLTQQQFATTFGVSVATLRNWEQGRRLPTGAAKLLLKIIEKEPNVVKRVLRG</sequence>
<evidence type="ECO:0000256" key="4">
    <source>
        <dbReference type="SAM" id="Coils"/>
    </source>
</evidence>
<dbReference type="InterPro" id="IPR001387">
    <property type="entry name" value="Cro/C1-type_HTH"/>
</dbReference>
<keyword evidence="7" id="KW-1185">Reference proteome</keyword>
<dbReference type="PANTHER" id="PTHR36511">
    <property type="entry name" value="MERR FAMILY BACTERIAL REGULATORY PROTEIN"/>
    <property type="match status" value="1"/>
</dbReference>
<dbReference type="Pfam" id="PF01381">
    <property type="entry name" value="HTH_3"/>
    <property type="match status" value="1"/>
</dbReference>
<organism evidence="6 7">
    <name type="scientific">Rickettsia africae (strain ESF-5)</name>
    <dbReference type="NCBI Taxonomy" id="347255"/>
    <lineage>
        <taxon>Bacteria</taxon>
        <taxon>Pseudomonadati</taxon>
        <taxon>Pseudomonadota</taxon>
        <taxon>Alphaproteobacteria</taxon>
        <taxon>Rickettsiales</taxon>
        <taxon>Rickettsiaceae</taxon>
        <taxon>Rickettsieae</taxon>
        <taxon>Rickettsia</taxon>
        <taxon>spotted fever group</taxon>
    </lineage>
</organism>
<name>C3PLR9_RICAE</name>
<dbReference type="PANTHER" id="PTHR36511:SF4">
    <property type="entry name" value="ANTITOXIN MQSA"/>
    <property type="match status" value="1"/>
</dbReference>
<evidence type="ECO:0000313" key="7">
    <source>
        <dbReference type="Proteomes" id="UP000002305"/>
    </source>
</evidence>
<keyword evidence="3" id="KW-0804">Transcription</keyword>